<dbReference type="SUPFAM" id="SSF51735">
    <property type="entry name" value="NAD(P)-binding Rossmann-fold domains"/>
    <property type="match status" value="1"/>
</dbReference>
<dbReference type="Pfam" id="PF00107">
    <property type="entry name" value="ADH_zinc_N"/>
    <property type="match status" value="1"/>
</dbReference>
<proteinExistence type="predicted"/>
<dbReference type="PANTHER" id="PTHR43205:SF7">
    <property type="entry name" value="PROSTAGLANDIN REDUCTASE 1"/>
    <property type="match status" value="1"/>
</dbReference>
<keyword evidence="1 3" id="KW-0560">Oxidoreductase</keyword>
<dbReference type="InterPro" id="IPR045010">
    <property type="entry name" value="MDR_fam"/>
</dbReference>
<feature type="domain" description="Enoyl reductase (ER)" evidence="2">
    <location>
        <begin position="21"/>
        <end position="338"/>
    </location>
</feature>
<dbReference type="SMART" id="SM00829">
    <property type="entry name" value="PKS_ER"/>
    <property type="match status" value="1"/>
</dbReference>
<dbReference type="EC" id="1.-.-.-" evidence="3"/>
<dbReference type="GO" id="GO:0016491">
    <property type="term" value="F:oxidoreductase activity"/>
    <property type="evidence" value="ECO:0007669"/>
    <property type="project" value="UniProtKB-KW"/>
</dbReference>
<dbReference type="Proteomes" id="UP001597286">
    <property type="component" value="Unassembled WGS sequence"/>
</dbReference>
<dbReference type="Pfam" id="PF16884">
    <property type="entry name" value="ADH_N_2"/>
    <property type="match status" value="1"/>
</dbReference>
<evidence type="ECO:0000256" key="1">
    <source>
        <dbReference type="ARBA" id="ARBA00023002"/>
    </source>
</evidence>
<dbReference type="SUPFAM" id="SSF50129">
    <property type="entry name" value="GroES-like"/>
    <property type="match status" value="1"/>
</dbReference>
<keyword evidence="4" id="KW-1185">Reference proteome</keyword>
<dbReference type="PANTHER" id="PTHR43205">
    <property type="entry name" value="PROSTAGLANDIN REDUCTASE"/>
    <property type="match status" value="1"/>
</dbReference>
<evidence type="ECO:0000313" key="3">
    <source>
        <dbReference type="EMBL" id="MFD1815382.1"/>
    </source>
</evidence>
<evidence type="ECO:0000313" key="4">
    <source>
        <dbReference type="Proteomes" id="UP001597286"/>
    </source>
</evidence>
<reference evidence="4" key="1">
    <citation type="journal article" date="2019" name="Int. J. Syst. Evol. Microbiol.">
        <title>The Global Catalogue of Microorganisms (GCM) 10K type strain sequencing project: providing services to taxonomists for standard genome sequencing and annotation.</title>
        <authorList>
            <consortium name="The Broad Institute Genomics Platform"/>
            <consortium name="The Broad Institute Genome Sequencing Center for Infectious Disease"/>
            <person name="Wu L."/>
            <person name="Ma J."/>
        </authorList>
    </citation>
    <scope>NUCLEOTIDE SEQUENCE [LARGE SCALE GENOMIC DNA]</scope>
    <source>
        <strain evidence="4">DT72</strain>
    </source>
</reference>
<comment type="caution">
    <text evidence="3">The sequence shown here is derived from an EMBL/GenBank/DDBJ whole genome shotgun (WGS) entry which is preliminary data.</text>
</comment>
<dbReference type="CDD" id="cd05288">
    <property type="entry name" value="PGDH"/>
    <property type="match status" value="1"/>
</dbReference>
<dbReference type="InterPro" id="IPR013149">
    <property type="entry name" value="ADH-like_C"/>
</dbReference>
<accession>A0ABW4PCN1</accession>
<protein>
    <submittedName>
        <fullName evidence="3">NADP-dependent oxidoreductase</fullName>
        <ecNumber evidence="3">1.-.-.-</ecNumber>
    </submittedName>
</protein>
<gene>
    <name evidence="3" type="ORF">ACFSJG_24450</name>
</gene>
<evidence type="ECO:0000259" key="2">
    <source>
        <dbReference type="SMART" id="SM00829"/>
    </source>
</evidence>
<dbReference type="InterPro" id="IPR041694">
    <property type="entry name" value="ADH_N_2"/>
</dbReference>
<name>A0ABW4PCN1_9NOCA</name>
<sequence>MSAETVDSREWVLRARPSGRPLDSDVELIARPLPTPEPGMVRVHNLVMSVEPYMRGRMGGESNYAEPYPIGEPLRAPTVGRVTGSDDPALPAGALVLHDFGWREHTLVPVGECRVLDEHGMDPAVHLSVLGIPGMTAWIGIDRIARVVPGDVVFVSSAAGAVGSTAVQLAKIRGARVIASAGSPAKVDLVRDLGADVVFDHHDGSITHQLRGALEDLGASGLDVYFDNVGGDHLEAAIRVINDHARIALCGMISIYNEATPQPGPSNLIKLIWRRARMEGFLLRDHLDARDEFEEQMSGWIRSGLVRPVHTEFGGGVAGAWDAFAGMLDGSATGKAIVPLAADGAGSSQVLGGTYSPDKEVQR</sequence>
<dbReference type="Gene3D" id="3.40.50.720">
    <property type="entry name" value="NAD(P)-binding Rossmann-like Domain"/>
    <property type="match status" value="1"/>
</dbReference>
<dbReference type="EMBL" id="JBHUFB010000020">
    <property type="protein sequence ID" value="MFD1815382.1"/>
    <property type="molecule type" value="Genomic_DNA"/>
</dbReference>
<dbReference type="Gene3D" id="3.90.180.10">
    <property type="entry name" value="Medium-chain alcohol dehydrogenases, catalytic domain"/>
    <property type="match status" value="1"/>
</dbReference>
<dbReference type="InterPro" id="IPR036291">
    <property type="entry name" value="NAD(P)-bd_dom_sf"/>
</dbReference>
<dbReference type="InterPro" id="IPR020843">
    <property type="entry name" value="ER"/>
</dbReference>
<organism evidence="3 4">
    <name type="scientific">Rhodococcus gannanensis</name>
    <dbReference type="NCBI Taxonomy" id="1960308"/>
    <lineage>
        <taxon>Bacteria</taxon>
        <taxon>Bacillati</taxon>
        <taxon>Actinomycetota</taxon>
        <taxon>Actinomycetes</taxon>
        <taxon>Mycobacteriales</taxon>
        <taxon>Nocardiaceae</taxon>
        <taxon>Rhodococcus</taxon>
    </lineage>
</organism>
<dbReference type="InterPro" id="IPR011032">
    <property type="entry name" value="GroES-like_sf"/>
</dbReference>
<dbReference type="RefSeq" id="WP_378487810.1">
    <property type="nucleotide sequence ID" value="NZ_JBHUFB010000020.1"/>
</dbReference>